<evidence type="ECO:0000256" key="9">
    <source>
        <dbReference type="ARBA" id="ARBA00045999"/>
    </source>
</evidence>
<dbReference type="PANTHER" id="PTHR15858">
    <property type="entry name" value="IMMEDIATE EARLY RESPONSE 3-INTERACTING PROTEIN 1"/>
    <property type="match status" value="1"/>
</dbReference>
<evidence type="ECO:0000256" key="4">
    <source>
        <dbReference type="ARBA" id="ARBA00022692"/>
    </source>
</evidence>
<dbReference type="OrthoDB" id="533830at2759"/>
<dbReference type="GO" id="GO:0015031">
    <property type="term" value="P:protein transport"/>
    <property type="evidence" value="ECO:0007669"/>
    <property type="project" value="UniProtKB-KW"/>
</dbReference>
<dbReference type="Gene3D" id="3.10.129.10">
    <property type="entry name" value="Hotdog Thioesterase"/>
    <property type="match status" value="1"/>
</dbReference>
<evidence type="ECO:0000256" key="7">
    <source>
        <dbReference type="ARBA" id="ARBA00023136"/>
    </source>
</evidence>
<dbReference type="Pfam" id="PF08571">
    <property type="entry name" value="Yos1"/>
    <property type="match status" value="1"/>
</dbReference>
<dbReference type="EMBL" id="JANIIK010000044">
    <property type="protein sequence ID" value="KAJ3604601.1"/>
    <property type="molecule type" value="Genomic_DNA"/>
</dbReference>
<evidence type="ECO:0000313" key="11">
    <source>
        <dbReference type="EMBL" id="KAJ3604601.1"/>
    </source>
</evidence>
<keyword evidence="12" id="KW-1185">Reference proteome</keyword>
<evidence type="ECO:0000256" key="2">
    <source>
        <dbReference type="ARBA" id="ARBA00016434"/>
    </source>
</evidence>
<keyword evidence="10" id="KW-0732">Signal</keyword>
<evidence type="ECO:0000256" key="3">
    <source>
        <dbReference type="ARBA" id="ARBA00022448"/>
    </source>
</evidence>
<comment type="function">
    <text evidence="9">Regulator of endoplasmic reticulum secretion that acts as a key determinant of brain size. Required for secretion of extracellular matrix proteins. Required for correct brain development by depositing sufficient extracellular matrix proteins for tissue integrity and the proliferation of neural progenitors. Acts as a regulator of the unfolded protein response (UPR).</text>
</comment>
<dbReference type="GO" id="GO:0000139">
    <property type="term" value="C:Golgi membrane"/>
    <property type="evidence" value="ECO:0007669"/>
    <property type="project" value="TreeGrafter"/>
</dbReference>
<accession>A0A9Q0IPP4</accession>
<dbReference type="PANTHER" id="PTHR15858:SF0">
    <property type="entry name" value="IMMEDIATE EARLY RESPONSE 3-INTERACTING PROTEIN 1"/>
    <property type="match status" value="1"/>
</dbReference>
<feature type="chain" id="PRO_5040212692" description="Immediate early response 3-interacting protein 1" evidence="10">
    <location>
        <begin position="19"/>
        <end position="299"/>
    </location>
</feature>
<evidence type="ECO:0000256" key="5">
    <source>
        <dbReference type="ARBA" id="ARBA00022927"/>
    </source>
</evidence>
<comment type="similarity">
    <text evidence="8">Belongs to the YOS1 family.</text>
</comment>
<reference evidence="11" key="1">
    <citation type="submission" date="2022-07" db="EMBL/GenBank/DDBJ databases">
        <title>Chromosome-level genome of Muraenolepis orangiensis.</title>
        <authorList>
            <person name="Kim J."/>
        </authorList>
    </citation>
    <scope>NUCLEOTIDE SEQUENCE</scope>
    <source>
        <strain evidence="11">KU_S4_2022</strain>
        <tissue evidence="11">Muscle</tissue>
    </source>
</reference>
<feature type="signal peptide" evidence="10">
    <location>
        <begin position="1"/>
        <end position="18"/>
    </location>
</feature>
<dbReference type="GO" id="GO:0030134">
    <property type="term" value="C:COPII-coated ER to Golgi transport vesicle"/>
    <property type="evidence" value="ECO:0007669"/>
    <property type="project" value="TreeGrafter"/>
</dbReference>
<comment type="caution">
    <text evidence="11">The sequence shown here is derived from an EMBL/GenBank/DDBJ whole genome shotgun (WGS) entry which is preliminary data.</text>
</comment>
<gene>
    <name evidence="11" type="ORF">NHX12_029341</name>
</gene>
<sequence length="299" mass="33379">MAFTLYSLIQAAILCVNAVAVLHEERFLSKIGWGVDQSVGGFGDEPGVKVQVMNLIRSVRTVMREVLCLRLLLMVLTSSNFALNPAGLVRVRQTLRTLQPIDELKKGPFTLHARVLEYRTVRGGAEVDVLMSATSRSGHLVWESTLTLLSRERFYKGLRGLTPTGHDQDWPDRRHVKRVAMRVPWSTGLCLAWSFSDYSPVPLLALPARLLLGYRAPCSPSLWMLSVCLAEIEKHRGVDAIRPPVDLTVRFLEPLSVPGQVIITFWETAPEDGGSGLHFQMEQHATNSVIHVEGFICRT</sequence>
<dbReference type="GO" id="GO:0005789">
    <property type="term" value="C:endoplasmic reticulum membrane"/>
    <property type="evidence" value="ECO:0007669"/>
    <property type="project" value="TreeGrafter"/>
</dbReference>
<evidence type="ECO:0000313" key="12">
    <source>
        <dbReference type="Proteomes" id="UP001148018"/>
    </source>
</evidence>
<dbReference type="AlphaFoldDB" id="A0A9Q0IPP4"/>
<organism evidence="11 12">
    <name type="scientific">Muraenolepis orangiensis</name>
    <name type="common">Patagonian moray cod</name>
    <dbReference type="NCBI Taxonomy" id="630683"/>
    <lineage>
        <taxon>Eukaryota</taxon>
        <taxon>Metazoa</taxon>
        <taxon>Chordata</taxon>
        <taxon>Craniata</taxon>
        <taxon>Vertebrata</taxon>
        <taxon>Euteleostomi</taxon>
        <taxon>Actinopterygii</taxon>
        <taxon>Neopterygii</taxon>
        <taxon>Teleostei</taxon>
        <taxon>Neoteleostei</taxon>
        <taxon>Acanthomorphata</taxon>
        <taxon>Zeiogadaria</taxon>
        <taxon>Gadariae</taxon>
        <taxon>Gadiformes</taxon>
        <taxon>Muraenolepidoidei</taxon>
        <taxon>Muraenolepididae</taxon>
        <taxon>Muraenolepis</taxon>
    </lineage>
</organism>
<keyword evidence="7" id="KW-0472">Membrane</keyword>
<keyword evidence="3" id="KW-0813">Transport</keyword>
<protein>
    <recommendedName>
        <fullName evidence="2">Immediate early response 3-interacting protein 1</fullName>
    </recommendedName>
</protein>
<name>A0A9Q0IPP4_9TELE</name>
<proteinExistence type="inferred from homology"/>
<evidence type="ECO:0000256" key="6">
    <source>
        <dbReference type="ARBA" id="ARBA00022989"/>
    </source>
</evidence>
<dbReference type="InterPro" id="IPR013880">
    <property type="entry name" value="Yos1"/>
</dbReference>
<dbReference type="Proteomes" id="UP001148018">
    <property type="component" value="Unassembled WGS sequence"/>
</dbReference>
<keyword evidence="5" id="KW-0653">Protein transport</keyword>
<evidence type="ECO:0000256" key="1">
    <source>
        <dbReference type="ARBA" id="ARBA00004370"/>
    </source>
</evidence>
<evidence type="ECO:0000256" key="10">
    <source>
        <dbReference type="SAM" id="SignalP"/>
    </source>
</evidence>
<evidence type="ECO:0000256" key="8">
    <source>
        <dbReference type="ARBA" id="ARBA00024203"/>
    </source>
</evidence>
<keyword evidence="6" id="KW-1133">Transmembrane helix</keyword>
<comment type="subcellular location">
    <subcellularLocation>
        <location evidence="1">Membrane</location>
    </subcellularLocation>
</comment>
<keyword evidence="4" id="KW-0812">Transmembrane</keyword>
<dbReference type="GO" id="GO:0006888">
    <property type="term" value="P:endoplasmic reticulum to Golgi vesicle-mediated transport"/>
    <property type="evidence" value="ECO:0007669"/>
    <property type="project" value="TreeGrafter"/>
</dbReference>